<organism evidence="2 3">
    <name type="scientific">Henriciella pelagia</name>
    <dbReference type="NCBI Taxonomy" id="1977912"/>
    <lineage>
        <taxon>Bacteria</taxon>
        <taxon>Pseudomonadati</taxon>
        <taxon>Pseudomonadota</taxon>
        <taxon>Alphaproteobacteria</taxon>
        <taxon>Hyphomonadales</taxon>
        <taxon>Hyphomonadaceae</taxon>
        <taxon>Henriciella</taxon>
    </lineage>
</organism>
<name>A0ABQ1JX89_9PROT</name>
<dbReference type="SUPFAM" id="SSF88946">
    <property type="entry name" value="Sigma2 domain of RNA polymerase sigma factors"/>
    <property type="match status" value="1"/>
</dbReference>
<dbReference type="Proteomes" id="UP000628854">
    <property type="component" value="Unassembled WGS sequence"/>
</dbReference>
<keyword evidence="3" id="KW-1185">Reference proteome</keyword>
<dbReference type="Pfam" id="PF04542">
    <property type="entry name" value="Sigma70_r2"/>
    <property type="match status" value="1"/>
</dbReference>
<feature type="domain" description="RNA polymerase sigma-70 region 2" evidence="1">
    <location>
        <begin position="7"/>
        <end position="64"/>
    </location>
</feature>
<proteinExistence type="predicted"/>
<protein>
    <submittedName>
        <fullName evidence="2">ECF subfamily RNA polymerase sigma-24 factor</fullName>
    </submittedName>
</protein>
<dbReference type="Gene3D" id="1.10.1740.10">
    <property type="match status" value="1"/>
</dbReference>
<dbReference type="InterPro" id="IPR007627">
    <property type="entry name" value="RNA_pol_sigma70_r2"/>
</dbReference>
<evidence type="ECO:0000259" key="1">
    <source>
        <dbReference type="Pfam" id="PF04542"/>
    </source>
</evidence>
<dbReference type="RefSeq" id="WP_084393220.1">
    <property type="nucleotide sequence ID" value="NZ_BMKF01000002.1"/>
</dbReference>
<evidence type="ECO:0000313" key="2">
    <source>
        <dbReference type="EMBL" id="GGB78140.1"/>
    </source>
</evidence>
<dbReference type="InterPro" id="IPR013325">
    <property type="entry name" value="RNA_pol_sigma_r2"/>
</dbReference>
<comment type="caution">
    <text evidence="2">The sequence shown here is derived from an EMBL/GenBank/DDBJ whole genome shotgun (WGS) entry which is preliminary data.</text>
</comment>
<evidence type="ECO:0000313" key="3">
    <source>
        <dbReference type="Proteomes" id="UP000628854"/>
    </source>
</evidence>
<gene>
    <name evidence="2" type="ORF">GCM10011503_28670</name>
</gene>
<dbReference type="EMBL" id="BMKF01000002">
    <property type="protein sequence ID" value="GGB78140.1"/>
    <property type="molecule type" value="Genomic_DNA"/>
</dbReference>
<sequence>MSAELRASLQAIARRHVRSADEADDVVQQALLAAIEAGRTDFSSGQGRAWLIGTVRNKARMLARGVVRQRAREEAWAEVAAAVHREGADRPDLARLPPSLRLTALLALNGATRSEIGWLLGLSDAALRQRVSQLKRAIEAGPVPDMALQGALPFGAMRRQMVERLKKRGGFLASHDPDGHFFVLARSQHSGSRQQAGEHL</sequence>
<accession>A0ABQ1JX89</accession>
<reference evidence="3" key="1">
    <citation type="journal article" date="2019" name="Int. J. Syst. Evol. Microbiol.">
        <title>The Global Catalogue of Microorganisms (GCM) 10K type strain sequencing project: providing services to taxonomists for standard genome sequencing and annotation.</title>
        <authorList>
            <consortium name="The Broad Institute Genomics Platform"/>
            <consortium name="The Broad Institute Genome Sequencing Center for Infectious Disease"/>
            <person name="Wu L."/>
            <person name="Ma J."/>
        </authorList>
    </citation>
    <scope>NUCLEOTIDE SEQUENCE [LARGE SCALE GENOMIC DNA]</scope>
    <source>
        <strain evidence="3">CGMCC 1.15928</strain>
    </source>
</reference>